<dbReference type="AlphaFoldDB" id="A0A4Z2HTG4"/>
<accession>A0A4Z2HTG4</accession>
<sequence length="282" mass="30599">MSEPRESRVRLTPVALEADQTGDEGGRCQQAWRRGLPLSAISNKARINGIHHKWAVICCDNETDGRQQQQCSSCYYSSASATQKHAEPCSSHTNTSSTEQPCSSLQQHSSFHSGLCNPSTGDNAPCCSITKPCAHYTFEETLIRSYGISTEQTDHILKEDNVTVVVHSLGSHKPHFQTQQAAVFSSNKIQPLINPTLHWQTAATANEEEQLRSVCSVAALCGGQRCCTLLWEKERGAAGPKTDMLPLPLVGAVPPAPDRRDPPCNLNGEPILHSGCSTPKAT</sequence>
<dbReference type="Proteomes" id="UP000314294">
    <property type="component" value="Unassembled WGS sequence"/>
</dbReference>
<evidence type="ECO:0000313" key="3">
    <source>
        <dbReference type="Proteomes" id="UP000314294"/>
    </source>
</evidence>
<feature type="region of interest" description="Disordered" evidence="1">
    <location>
        <begin position="258"/>
        <end position="282"/>
    </location>
</feature>
<proteinExistence type="predicted"/>
<keyword evidence="3" id="KW-1185">Reference proteome</keyword>
<evidence type="ECO:0000313" key="2">
    <source>
        <dbReference type="EMBL" id="TNN69048.1"/>
    </source>
</evidence>
<reference evidence="2 3" key="1">
    <citation type="submission" date="2019-03" db="EMBL/GenBank/DDBJ databases">
        <title>First draft genome of Liparis tanakae, snailfish: a comprehensive survey of snailfish specific genes.</title>
        <authorList>
            <person name="Kim W."/>
            <person name="Song I."/>
            <person name="Jeong J.-H."/>
            <person name="Kim D."/>
            <person name="Kim S."/>
            <person name="Ryu S."/>
            <person name="Song J.Y."/>
            <person name="Lee S.K."/>
        </authorList>
    </citation>
    <scope>NUCLEOTIDE SEQUENCE [LARGE SCALE GENOMIC DNA]</scope>
    <source>
        <tissue evidence="2">Muscle</tissue>
    </source>
</reference>
<name>A0A4Z2HTG4_9TELE</name>
<dbReference type="EMBL" id="SRLO01000181">
    <property type="protein sequence ID" value="TNN69048.1"/>
    <property type="molecule type" value="Genomic_DNA"/>
</dbReference>
<evidence type="ECO:0000256" key="1">
    <source>
        <dbReference type="SAM" id="MobiDB-lite"/>
    </source>
</evidence>
<gene>
    <name evidence="2" type="ORF">EYF80_020751</name>
</gene>
<organism evidence="2 3">
    <name type="scientific">Liparis tanakae</name>
    <name type="common">Tanaka's snailfish</name>
    <dbReference type="NCBI Taxonomy" id="230148"/>
    <lineage>
        <taxon>Eukaryota</taxon>
        <taxon>Metazoa</taxon>
        <taxon>Chordata</taxon>
        <taxon>Craniata</taxon>
        <taxon>Vertebrata</taxon>
        <taxon>Euteleostomi</taxon>
        <taxon>Actinopterygii</taxon>
        <taxon>Neopterygii</taxon>
        <taxon>Teleostei</taxon>
        <taxon>Neoteleostei</taxon>
        <taxon>Acanthomorphata</taxon>
        <taxon>Eupercaria</taxon>
        <taxon>Perciformes</taxon>
        <taxon>Cottioidei</taxon>
        <taxon>Cottales</taxon>
        <taxon>Liparidae</taxon>
        <taxon>Liparis</taxon>
    </lineage>
</organism>
<comment type="caution">
    <text evidence="2">The sequence shown here is derived from an EMBL/GenBank/DDBJ whole genome shotgun (WGS) entry which is preliminary data.</text>
</comment>
<protein>
    <submittedName>
        <fullName evidence="2">Uncharacterized protein</fullName>
    </submittedName>
</protein>